<dbReference type="PROSITE" id="PS00678">
    <property type="entry name" value="WD_REPEATS_1"/>
    <property type="match status" value="2"/>
</dbReference>
<accession>A0A7I8VBE3</accession>
<dbReference type="SMART" id="SM00564">
    <property type="entry name" value="PQQ"/>
    <property type="match status" value="2"/>
</dbReference>
<dbReference type="Gene3D" id="2.130.10.10">
    <property type="entry name" value="YVTN repeat-like/Quinoprotein amine dehydrogenase"/>
    <property type="match status" value="2"/>
</dbReference>
<dbReference type="Pfam" id="PF00400">
    <property type="entry name" value="WD40"/>
    <property type="match status" value="8"/>
</dbReference>
<comment type="caution">
    <text evidence="4">The sequence shown here is derived from an EMBL/GenBank/DDBJ whole genome shotgun (WGS) entry which is preliminary data.</text>
</comment>
<dbReference type="OrthoDB" id="674604at2759"/>
<dbReference type="InterPro" id="IPR015943">
    <property type="entry name" value="WD40/YVTN_repeat-like_dom_sf"/>
</dbReference>
<evidence type="ECO:0000256" key="2">
    <source>
        <dbReference type="ARBA" id="ARBA00022737"/>
    </source>
</evidence>
<dbReference type="PROSITE" id="PS50082">
    <property type="entry name" value="WD_REPEATS_2"/>
    <property type="match status" value="5"/>
</dbReference>
<reference evidence="4 5" key="1">
    <citation type="submission" date="2020-08" db="EMBL/GenBank/DDBJ databases">
        <authorList>
            <person name="Hejnol A."/>
        </authorList>
    </citation>
    <scope>NUCLEOTIDE SEQUENCE [LARGE SCALE GENOMIC DNA]</scope>
</reference>
<dbReference type="AlphaFoldDB" id="A0A7I8VBE3"/>
<dbReference type="SMART" id="SM00320">
    <property type="entry name" value="WD40"/>
    <property type="match status" value="8"/>
</dbReference>
<feature type="repeat" description="WD" evidence="3">
    <location>
        <begin position="66"/>
        <end position="105"/>
    </location>
</feature>
<dbReference type="PANTHER" id="PTHR19879">
    <property type="entry name" value="TRANSCRIPTION INITIATION FACTOR TFIID"/>
    <property type="match status" value="1"/>
</dbReference>
<dbReference type="CDD" id="cd00200">
    <property type="entry name" value="WD40"/>
    <property type="match status" value="1"/>
</dbReference>
<proteinExistence type="predicted"/>
<evidence type="ECO:0000313" key="5">
    <source>
        <dbReference type="Proteomes" id="UP000549394"/>
    </source>
</evidence>
<feature type="repeat" description="WD" evidence="3">
    <location>
        <begin position="325"/>
        <end position="364"/>
    </location>
</feature>
<feature type="repeat" description="WD" evidence="3">
    <location>
        <begin position="22"/>
        <end position="57"/>
    </location>
</feature>
<dbReference type="InterPro" id="IPR019775">
    <property type="entry name" value="WD40_repeat_CS"/>
</dbReference>
<protein>
    <submittedName>
        <fullName evidence="4">DgyrCDS2667</fullName>
    </submittedName>
</protein>
<dbReference type="EMBL" id="CAJFCJ010000004">
    <property type="protein sequence ID" value="CAD5113506.1"/>
    <property type="molecule type" value="Genomic_DNA"/>
</dbReference>
<dbReference type="InterPro" id="IPR001680">
    <property type="entry name" value="WD40_rpt"/>
</dbReference>
<dbReference type="Proteomes" id="UP000549394">
    <property type="component" value="Unassembled WGS sequence"/>
</dbReference>
<keyword evidence="1 3" id="KW-0853">WD repeat</keyword>
<gene>
    <name evidence="4" type="ORF">DGYR_LOCUS2482</name>
</gene>
<dbReference type="PRINTS" id="PR00320">
    <property type="entry name" value="GPROTEINBRPT"/>
</dbReference>
<sequence>MGLCNSKYSTSSSSQSWHLQTLDDHEGGINCMCLSEDGSVLLTGSEDRTARLWTVKTETSECIGLLKGHEDYINAVAIDDNFAITASADKTLRKWDMTTCECLLIMTGHKSLINRILCTGDFVFSSSYDRTARCWDLETGDCIRVFSGHKRGVYPLIFIPADYDDVTPEAFNWDGNKDLLITASADFTARSWSFETGKCLRVFKEHEGAVTCMSTNQSGRTLFTGSTDQTIRSWDIISGERLKIFEGHQSSVICMTVVNKIMYTGSSDMTAKAWVTEFADCTRNFKGHKHTISCIKYYDGLLFTSCGDGVVRAFDAKGGALKRTFLGHQFAINCMQVTDGRLLTGSHDGDIRVWDISDIQSQNNNTGVVNDKFKSERIDAGEKKEQTRLKVDDEDDLN</sequence>
<dbReference type="SUPFAM" id="SSF50978">
    <property type="entry name" value="WD40 repeat-like"/>
    <property type="match status" value="2"/>
</dbReference>
<feature type="repeat" description="WD" evidence="3">
    <location>
        <begin position="106"/>
        <end position="145"/>
    </location>
</feature>
<keyword evidence="5" id="KW-1185">Reference proteome</keyword>
<keyword evidence="2" id="KW-0677">Repeat</keyword>
<dbReference type="InterPro" id="IPR020472">
    <property type="entry name" value="WD40_PAC1"/>
</dbReference>
<evidence type="ECO:0000313" key="4">
    <source>
        <dbReference type="EMBL" id="CAD5113506.1"/>
    </source>
</evidence>
<dbReference type="InterPro" id="IPR018391">
    <property type="entry name" value="PQQ_b-propeller_rpt"/>
</dbReference>
<dbReference type="PANTHER" id="PTHR19879:SF9">
    <property type="entry name" value="TRANSCRIPTION INITIATION FACTOR TFIID SUBUNIT 5"/>
    <property type="match status" value="1"/>
</dbReference>
<evidence type="ECO:0000256" key="1">
    <source>
        <dbReference type="ARBA" id="ARBA00022574"/>
    </source>
</evidence>
<evidence type="ECO:0000256" key="3">
    <source>
        <dbReference type="PROSITE-ProRule" id="PRU00221"/>
    </source>
</evidence>
<dbReference type="InterPro" id="IPR036322">
    <property type="entry name" value="WD40_repeat_dom_sf"/>
</dbReference>
<feature type="repeat" description="WD" evidence="3">
    <location>
        <begin position="203"/>
        <end position="244"/>
    </location>
</feature>
<organism evidence="4 5">
    <name type="scientific">Dimorphilus gyrociliatus</name>
    <dbReference type="NCBI Taxonomy" id="2664684"/>
    <lineage>
        <taxon>Eukaryota</taxon>
        <taxon>Metazoa</taxon>
        <taxon>Spiralia</taxon>
        <taxon>Lophotrochozoa</taxon>
        <taxon>Annelida</taxon>
        <taxon>Polychaeta</taxon>
        <taxon>Polychaeta incertae sedis</taxon>
        <taxon>Dinophilidae</taxon>
        <taxon>Dimorphilus</taxon>
    </lineage>
</organism>
<dbReference type="PROSITE" id="PS50294">
    <property type="entry name" value="WD_REPEATS_REGION"/>
    <property type="match status" value="4"/>
</dbReference>
<name>A0A7I8VBE3_9ANNE</name>